<dbReference type="PANTHER" id="PTHR35902">
    <property type="entry name" value="S-LAYER DOMAIN-LIKE PROTEIN-RELATED"/>
    <property type="match status" value="1"/>
</dbReference>
<feature type="domain" description="CARDB" evidence="1">
    <location>
        <begin position="262"/>
        <end position="380"/>
    </location>
</feature>
<dbReference type="RefSeq" id="WP_280657137.1">
    <property type="nucleotide sequence ID" value="NZ_JANQDO010000078.1"/>
</dbReference>
<feature type="domain" description="CARDB" evidence="1">
    <location>
        <begin position="8"/>
        <end position="118"/>
    </location>
</feature>
<sequence length="548" mass="60349">MVTSASNQPNLVISSLTIPTEVNWGETYKVSWTVTNQGETPTTRRYWYDEVYFSLNDQMGNDFYLGGYEYEGGVLAPGESYTSTAEITIPPGFSGTGYILVVANNYSDQLETDTQDNLAVQAVQVNASDLLGDLPDLVVTSITAAESVKWGETQEISWTVTNQGSKTTGTNYYGWRDRIYFSLDESFDDNDTPVGEYYNYYYNQQLAPGQSYTASQTVTAPPGLTGSGYLLVVTNTDYSLYESDITNNVLAQAIEINEGDLPDLVVTEATISTSTAGWGESLEVSWTVTNQGEGIAKEEWYDYIYLSTDDTWNDSDYYLSGFWAGNNRPLAIDASYSLTGNIPIPYDIAAGNYHLLVVTNPDHYYYNRQYETDETNNTFAVPITINEVDLPDLVVTEATISTSTAGWGESVEVSWTVTNQGEGIAKEEWYDYIYLSADDIWNDSDYYLSGFWAGNNGPLAIGASYSLTGNIPIPYDMAAGNYHLLVVTNPDHYYYNRQYETDETNNTFAVPITLGAPDLVITAATAPASGNIGGSLEVSWTVTNQGTG</sequence>
<keyword evidence="3" id="KW-1185">Reference proteome</keyword>
<evidence type="ECO:0000259" key="1">
    <source>
        <dbReference type="Pfam" id="PF07705"/>
    </source>
</evidence>
<evidence type="ECO:0000313" key="2">
    <source>
        <dbReference type="EMBL" id="MDH6057482.1"/>
    </source>
</evidence>
<dbReference type="Gene3D" id="2.60.40.10">
    <property type="entry name" value="Immunoglobulins"/>
    <property type="match status" value="4"/>
</dbReference>
<feature type="non-terminal residue" evidence="2">
    <location>
        <position position="548"/>
    </location>
</feature>
<gene>
    <name evidence="2" type="ORF">NWP19_12000</name>
</gene>
<evidence type="ECO:0000313" key="3">
    <source>
        <dbReference type="Proteomes" id="UP001159371"/>
    </source>
</evidence>
<protein>
    <recommendedName>
        <fullName evidence="1">CARDB domain-containing protein</fullName>
    </recommendedName>
</protein>
<dbReference type="InterPro" id="IPR013783">
    <property type="entry name" value="Ig-like_fold"/>
</dbReference>
<name>A0ABT6K588_9CYAN</name>
<accession>A0ABT6K588</accession>
<feature type="domain" description="CARDB" evidence="1">
    <location>
        <begin position="135"/>
        <end position="251"/>
    </location>
</feature>
<comment type="caution">
    <text evidence="2">The sequence shown here is derived from an EMBL/GenBank/DDBJ whole genome shotgun (WGS) entry which is preliminary data.</text>
</comment>
<dbReference type="EMBL" id="JANQDO010000078">
    <property type="protein sequence ID" value="MDH6057482.1"/>
    <property type="molecule type" value="Genomic_DNA"/>
</dbReference>
<dbReference type="Pfam" id="PF07705">
    <property type="entry name" value="CARDB"/>
    <property type="match status" value="4"/>
</dbReference>
<proteinExistence type="predicted"/>
<dbReference type="InterPro" id="IPR011635">
    <property type="entry name" value="CARDB"/>
</dbReference>
<feature type="domain" description="CARDB" evidence="1">
    <location>
        <begin position="391"/>
        <end position="509"/>
    </location>
</feature>
<reference evidence="2 3" key="1">
    <citation type="journal article" date="2023" name="J. Phycol.">
        <title>Chrysosporum ovalisporum is synonymous with the true-branching cyanobacterium Umezakia natans (Nostocales/Aphanizomenonaceae).</title>
        <authorList>
            <person name="McGregor G.B."/>
            <person name="Sendall B.C."/>
            <person name="Niiyama Y."/>
            <person name="Tuji A."/>
            <person name="Willis A."/>
        </authorList>
    </citation>
    <scope>NUCLEOTIDE SEQUENCE [LARGE SCALE GENOMIC DNA]</scope>
    <source>
        <strain evidence="2 3">FSS-43</strain>
    </source>
</reference>
<organism evidence="2 3">
    <name type="scientific">Umezakia ovalisporum FSS-43</name>
    <dbReference type="NCBI Taxonomy" id="2740520"/>
    <lineage>
        <taxon>Bacteria</taxon>
        <taxon>Bacillati</taxon>
        <taxon>Cyanobacteriota</taxon>
        <taxon>Cyanophyceae</taxon>
        <taxon>Nostocales</taxon>
        <taxon>Nodulariaceae</taxon>
        <taxon>Umezakia</taxon>
    </lineage>
</organism>
<dbReference type="Proteomes" id="UP001159371">
    <property type="component" value="Unassembled WGS sequence"/>
</dbReference>